<accession>A0AAV6FKV8</accession>
<feature type="region of interest" description="Disordered" evidence="1">
    <location>
        <begin position="558"/>
        <end position="620"/>
    </location>
</feature>
<feature type="compositionally biased region" description="Polar residues" evidence="1">
    <location>
        <begin position="283"/>
        <end position="293"/>
    </location>
</feature>
<feature type="compositionally biased region" description="Basic and acidic residues" evidence="1">
    <location>
        <begin position="122"/>
        <end position="144"/>
    </location>
</feature>
<feature type="region of interest" description="Disordered" evidence="1">
    <location>
        <begin position="229"/>
        <end position="296"/>
    </location>
</feature>
<sequence>MAQLSSVSDSEGLVQSMLQRLRLQEQRSEQASTTSDDTDKILQEVEDEEETLINTVNDNLRSPRTKWPGFSPFFKGSTKALGLRKVSTEQKDNLSFSVIEAEFPRWERKQLRFTLVSNQISERKNSPVDKTDALLEPPLNHENHTSPAGEADGDPRPPVMQTQTNAEVQRTDSTNSDELSAPLAPGSVIQVHTVTDSPIWDSITTEDTASSSTDSLSRINQPVSQVVMSKTSNNRRKNKRKWAETKTKKLTQRIKDKWRDRRSSVERQDSQNGEKFGEKQHQHNVAEQVSNESSKVKENAVLPLPIRRAEDEVTPCPQGYDSISLCAFDLGFSTNLMEEIFTGPEWDKFFTMSNSPLEVPESANDQSTYPAVVDLCKITESRNAISVPESTLNEATEEAMLTDTDELVLNAGQPMCMESSEHSINQLTISEQVRHIQPGTVEVNSDQGITTEPQMTTNSLDQSNLDAVNYNQSESRPESNKQNQSCDIKGQQTHMMGPDLNQTSPSDTHPHQTEVTMPNLDQNTTNEINPHQTQMTTPDLIETNTSNMNPNIILTTQADDQSDQVTHEPQMTEPTLNQPDDMMNPYLTETTQAGDQSETEEATEPTINSSPSEGDDNAPQLLPLLDFSYVEAGDGKDSSAHEKKRRALQSEERETFIDEDDDDGDVPTKSVSHRKAPLSPPPFAPPPPPPSQLATQRSISLDSDSSLSMEVVPKKRKLDCSPRRVRFAEEVVMLPSYIQPEVEGWPEPEGMEEDSDEMDDPEHMEDTEEMMLPEEISTTKETSEKSPEAQLSLYNWIVGMKRKTKRKAQI</sequence>
<feature type="region of interest" description="Disordered" evidence="1">
    <location>
        <begin position="122"/>
        <end position="190"/>
    </location>
</feature>
<dbReference type="Proteomes" id="UP000823561">
    <property type="component" value="Chromosome 21"/>
</dbReference>
<feature type="region of interest" description="Disordered" evidence="1">
    <location>
        <begin position="632"/>
        <end position="708"/>
    </location>
</feature>
<feature type="compositionally biased region" description="Polar residues" evidence="1">
    <location>
        <begin position="558"/>
        <end position="578"/>
    </location>
</feature>
<dbReference type="AlphaFoldDB" id="A0AAV6FKV8"/>
<organism evidence="2 3">
    <name type="scientific">Alosa alosa</name>
    <name type="common">allis shad</name>
    <dbReference type="NCBI Taxonomy" id="278164"/>
    <lineage>
        <taxon>Eukaryota</taxon>
        <taxon>Metazoa</taxon>
        <taxon>Chordata</taxon>
        <taxon>Craniata</taxon>
        <taxon>Vertebrata</taxon>
        <taxon>Euteleostomi</taxon>
        <taxon>Actinopterygii</taxon>
        <taxon>Neopterygii</taxon>
        <taxon>Teleostei</taxon>
        <taxon>Clupei</taxon>
        <taxon>Clupeiformes</taxon>
        <taxon>Clupeoidei</taxon>
        <taxon>Clupeidae</taxon>
        <taxon>Alosa</taxon>
    </lineage>
</organism>
<feature type="compositionally biased region" description="Basic and acidic residues" evidence="1">
    <location>
        <begin position="241"/>
        <end position="269"/>
    </location>
</feature>
<feature type="compositionally biased region" description="Acidic residues" evidence="1">
    <location>
        <begin position="744"/>
        <end position="768"/>
    </location>
</feature>
<feature type="compositionally biased region" description="Polar residues" evidence="1">
    <location>
        <begin position="160"/>
        <end position="178"/>
    </location>
</feature>
<protein>
    <submittedName>
        <fullName evidence="2">Uncharacterized protein</fullName>
    </submittedName>
</protein>
<gene>
    <name evidence="2" type="ORF">AALO_G00265600</name>
</gene>
<evidence type="ECO:0000313" key="2">
    <source>
        <dbReference type="EMBL" id="KAG5263509.1"/>
    </source>
</evidence>
<evidence type="ECO:0000313" key="3">
    <source>
        <dbReference type="Proteomes" id="UP000823561"/>
    </source>
</evidence>
<feature type="region of interest" description="Disordered" evidence="1">
    <location>
        <begin position="739"/>
        <end position="768"/>
    </location>
</feature>
<feature type="region of interest" description="Disordered" evidence="1">
    <location>
        <begin position="444"/>
        <end position="463"/>
    </location>
</feature>
<dbReference type="EMBL" id="JADWDJ010000021">
    <property type="protein sequence ID" value="KAG5263509.1"/>
    <property type="molecule type" value="Genomic_DNA"/>
</dbReference>
<feature type="compositionally biased region" description="Low complexity" evidence="1">
    <location>
        <begin position="698"/>
        <end position="708"/>
    </location>
</feature>
<proteinExistence type="predicted"/>
<feature type="region of interest" description="Disordered" evidence="1">
    <location>
        <begin position="491"/>
        <end position="532"/>
    </location>
</feature>
<feature type="compositionally biased region" description="Polar residues" evidence="1">
    <location>
        <begin position="587"/>
        <end position="596"/>
    </location>
</feature>
<name>A0AAV6FKV8_9TELE</name>
<reference evidence="2" key="1">
    <citation type="submission" date="2020-10" db="EMBL/GenBank/DDBJ databases">
        <title>Chromosome-scale genome assembly of the Allis shad, Alosa alosa.</title>
        <authorList>
            <person name="Margot Z."/>
            <person name="Christophe K."/>
            <person name="Cabau C."/>
            <person name="Louis A."/>
            <person name="Berthelot C."/>
            <person name="Parey E."/>
            <person name="Roest Crollius H."/>
            <person name="Montfort J."/>
            <person name="Robinson-Rechavi M."/>
            <person name="Bucao C."/>
            <person name="Bouchez O."/>
            <person name="Gislard M."/>
            <person name="Lluch J."/>
            <person name="Milhes M."/>
            <person name="Lampietro C."/>
            <person name="Lopez Roques C."/>
            <person name="Donnadieu C."/>
            <person name="Braasch I."/>
            <person name="Desvignes T."/>
            <person name="Postlethwait J."/>
            <person name="Bobe J."/>
            <person name="Guiguen Y."/>
        </authorList>
    </citation>
    <scope>NUCLEOTIDE SEQUENCE</scope>
    <source>
        <strain evidence="2">M-15738</strain>
        <tissue evidence="2">Blood</tissue>
    </source>
</reference>
<comment type="caution">
    <text evidence="2">The sequence shown here is derived from an EMBL/GenBank/DDBJ whole genome shotgun (WGS) entry which is preliminary data.</text>
</comment>
<feature type="compositionally biased region" description="Pro residues" evidence="1">
    <location>
        <begin position="678"/>
        <end position="691"/>
    </location>
</feature>
<keyword evidence="3" id="KW-1185">Reference proteome</keyword>
<evidence type="ECO:0000256" key="1">
    <source>
        <dbReference type="SAM" id="MobiDB-lite"/>
    </source>
</evidence>